<dbReference type="Proteomes" id="UP000041254">
    <property type="component" value="Unassembled WGS sequence"/>
</dbReference>
<organism evidence="10 11">
    <name type="scientific">Vitrella brassicaformis (strain CCMP3155)</name>
    <dbReference type="NCBI Taxonomy" id="1169540"/>
    <lineage>
        <taxon>Eukaryota</taxon>
        <taxon>Sar</taxon>
        <taxon>Alveolata</taxon>
        <taxon>Colpodellida</taxon>
        <taxon>Vitrellaceae</taxon>
        <taxon>Vitrella</taxon>
    </lineage>
</organism>
<dbReference type="GO" id="GO:0046872">
    <property type="term" value="F:metal ion binding"/>
    <property type="evidence" value="ECO:0007669"/>
    <property type="project" value="UniProtKB-KW"/>
</dbReference>
<keyword evidence="6" id="KW-0342">GTP-binding</keyword>
<dbReference type="GO" id="GO:0043022">
    <property type="term" value="F:ribosome binding"/>
    <property type="evidence" value="ECO:0007669"/>
    <property type="project" value="TreeGrafter"/>
</dbReference>
<keyword evidence="5" id="KW-0460">Magnesium</keyword>
<keyword evidence="11" id="KW-1185">Reference proteome</keyword>
<evidence type="ECO:0000256" key="2">
    <source>
        <dbReference type="ARBA" id="ARBA00022490"/>
    </source>
</evidence>
<reference evidence="10 11" key="1">
    <citation type="submission" date="2014-11" db="EMBL/GenBank/DDBJ databases">
        <authorList>
            <person name="Zhu J."/>
            <person name="Qi W."/>
            <person name="Song R."/>
        </authorList>
    </citation>
    <scope>NUCLEOTIDE SEQUENCE [LARGE SCALE GENOMIC DNA]</scope>
</reference>
<dbReference type="HAMAP" id="MF_00900">
    <property type="entry name" value="GTPase_HflX"/>
    <property type="match status" value="1"/>
</dbReference>
<feature type="domain" description="Hflx-type G" evidence="9">
    <location>
        <begin position="365"/>
        <end position="533"/>
    </location>
</feature>
<keyword evidence="2" id="KW-0963">Cytoplasm</keyword>
<dbReference type="PANTHER" id="PTHR10229">
    <property type="entry name" value="GTP-BINDING PROTEIN HFLX"/>
    <property type="match status" value="1"/>
</dbReference>
<dbReference type="AlphaFoldDB" id="A0A0G4F628"/>
<keyword evidence="4" id="KW-0547">Nucleotide-binding</keyword>
<dbReference type="Gene3D" id="3.40.50.11060">
    <property type="entry name" value="GTPase HflX, N-terminal domain"/>
    <property type="match status" value="1"/>
</dbReference>
<dbReference type="SUPFAM" id="SSF52540">
    <property type="entry name" value="P-loop containing nucleoside triphosphate hydrolases"/>
    <property type="match status" value="1"/>
</dbReference>
<dbReference type="FunFam" id="3.40.50.11060:FF:000001">
    <property type="entry name" value="GTPase HflX"/>
    <property type="match status" value="1"/>
</dbReference>
<evidence type="ECO:0000256" key="6">
    <source>
        <dbReference type="ARBA" id="ARBA00023134"/>
    </source>
</evidence>
<dbReference type="InterPro" id="IPR032305">
    <property type="entry name" value="GTP-bd_M"/>
</dbReference>
<gene>
    <name evidence="10" type="ORF">Vbra_14466</name>
</gene>
<evidence type="ECO:0000259" key="9">
    <source>
        <dbReference type="PROSITE" id="PS51705"/>
    </source>
</evidence>
<dbReference type="CDD" id="cd01878">
    <property type="entry name" value="HflX"/>
    <property type="match status" value="1"/>
</dbReference>
<protein>
    <recommendedName>
        <fullName evidence="9">Hflx-type G domain-containing protein</fullName>
    </recommendedName>
</protein>
<accession>A0A0G4F628</accession>
<dbReference type="EMBL" id="CDMY01000376">
    <property type="protein sequence ID" value="CEM07548.1"/>
    <property type="molecule type" value="Genomic_DNA"/>
</dbReference>
<evidence type="ECO:0000313" key="10">
    <source>
        <dbReference type="EMBL" id="CEM07548.1"/>
    </source>
</evidence>
<dbReference type="PRINTS" id="PR00326">
    <property type="entry name" value="GTP1OBG"/>
</dbReference>
<dbReference type="GO" id="GO:0005737">
    <property type="term" value="C:cytoplasm"/>
    <property type="evidence" value="ECO:0007669"/>
    <property type="project" value="UniProtKB-SubCell"/>
</dbReference>
<feature type="region of interest" description="Disordered" evidence="7">
    <location>
        <begin position="38"/>
        <end position="61"/>
    </location>
</feature>
<proteinExistence type="inferred from homology"/>
<dbReference type="InParanoid" id="A0A0G4F628"/>
<evidence type="ECO:0000256" key="7">
    <source>
        <dbReference type="SAM" id="MobiDB-lite"/>
    </source>
</evidence>
<dbReference type="NCBIfam" id="TIGR03156">
    <property type="entry name" value="GTP_HflX"/>
    <property type="match status" value="1"/>
</dbReference>
<dbReference type="GO" id="GO:0005525">
    <property type="term" value="F:GTP binding"/>
    <property type="evidence" value="ECO:0007669"/>
    <property type="project" value="UniProtKB-KW"/>
</dbReference>
<feature type="compositionally biased region" description="Low complexity" evidence="7">
    <location>
        <begin position="639"/>
        <end position="662"/>
    </location>
</feature>
<dbReference type="Pfam" id="PF13167">
    <property type="entry name" value="GTP-bdg_N"/>
    <property type="match status" value="1"/>
</dbReference>
<dbReference type="InterPro" id="IPR030394">
    <property type="entry name" value="G_HFLX_dom"/>
</dbReference>
<evidence type="ECO:0000256" key="5">
    <source>
        <dbReference type="ARBA" id="ARBA00022842"/>
    </source>
</evidence>
<keyword evidence="3" id="KW-0479">Metal-binding</keyword>
<dbReference type="OrthoDB" id="10268034at2759"/>
<dbReference type="STRING" id="1169540.A0A0G4F628"/>
<feature type="chain" id="PRO_5005188344" description="Hflx-type G domain-containing protein" evidence="8">
    <location>
        <begin position="20"/>
        <end position="741"/>
    </location>
</feature>
<name>A0A0G4F628_VITBC</name>
<dbReference type="InterPro" id="IPR027417">
    <property type="entry name" value="P-loop_NTPase"/>
</dbReference>
<evidence type="ECO:0000256" key="3">
    <source>
        <dbReference type="ARBA" id="ARBA00022723"/>
    </source>
</evidence>
<evidence type="ECO:0000256" key="8">
    <source>
        <dbReference type="SAM" id="SignalP"/>
    </source>
</evidence>
<evidence type="ECO:0000256" key="4">
    <source>
        <dbReference type="ARBA" id="ARBA00022741"/>
    </source>
</evidence>
<dbReference type="InterPro" id="IPR025121">
    <property type="entry name" value="GTPase_HflX_N"/>
</dbReference>
<dbReference type="Gene3D" id="3.40.50.300">
    <property type="entry name" value="P-loop containing nucleotide triphosphate hydrolases"/>
    <property type="match status" value="1"/>
</dbReference>
<dbReference type="Gene3D" id="6.10.250.2860">
    <property type="match status" value="1"/>
</dbReference>
<sequence length="741" mass="82314">MTLLAVTFTLLGFVVFADAFVPHSSSLVLRFHSKRPASPRPLLQQQQHQQQQQQRQHSAEDAARLWEFDDRASEKAEEWTRDEVKEASILVDEIQHKQGEADGQGQGVADGGEVEDADASVGYIRDLDEILMERAIRYYDPRESHIKRREKCFLVGLEMKRQPGSRSSDGSSQEDEFTLEESLGELSELAGTAGLEVVGSTYQRVAKPNAKTFIGPGKVNEIRRSMQALGCKTAIIDAELTPAQQKNLEEAFGGIPGGIKVLDRTALILDIFAQHARTREGKLQVELALAQYRLPRLTRLWTHLERQVGGKGGEGSVGLRGPGESQIETDRRLLYDQILTLQKRLDKVKQHREMHRKRRKKLGMPVIALVGYTNTGKSTILNALTRAGVLAEPMLFATLDPTTRKIRLPGSSIHPEVLVTDTVGFIQKLPTTLVASFRATLEEVREADVIVHMVDKSNPLNDKQQRAVLGVLHELECDDKPIVTVWNKIDLLDDPGQVQIDAALAGCVAVSAKTAMGMEDVTAALGDALEKLLQPIEVDIPYAEGQLVSKVFELGTVDFVEYREGSTYLSAKVPVDLLGRLEPYLVQEDDTQQQQEDGAGEPTKPESREREVDWNAIAKRRHRVRDRTHELIWGENSQHQEQQQEEQPTPKTPVAAPAAVQASSNSRPHVKPHVPPSPSPAALQPPAVTMSTTPMQPQLLHGGHLSLSPPAEAEDLHYHQLKEQMEHDALQLWLEMTHTGS</sequence>
<comment type="subcellular location">
    <subcellularLocation>
        <location evidence="1">Cytoplasm</location>
    </subcellularLocation>
</comment>
<dbReference type="VEuPathDB" id="CryptoDB:Vbra_14466"/>
<feature type="region of interest" description="Disordered" evidence="7">
    <location>
        <begin position="588"/>
        <end position="695"/>
    </location>
</feature>
<dbReference type="Pfam" id="PF16360">
    <property type="entry name" value="GTP-bdg_M"/>
    <property type="match status" value="1"/>
</dbReference>
<dbReference type="Pfam" id="PF01926">
    <property type="entry name" value="MMR_HSR1"/>
    <property type="match status" value="1"/>
</dbReference>
<feature type="signal peptide" evidence="8">
    <location>
        <begin position="1"/>
        <end position="19"/>
    </location>
</feature>
<feature type="compositionally biased region" description="Basic and acidic residues" evidence="7">
    <location>
        <begin position="603"/>
        <end position="613"/>
    </location>
</feature>
<dbReference type="InterPro" id="IPR042108">
    <property type="entry name" value="GTPase_HflX_N_sf"/>
</dbReference>
<evidence type="ECO:0000256" key="1">
    <source>
        <dbReference type="ARBA" id="ARBA00004496"/>
    </source>
</evidence>
<dbReference type="PROSITE" id="PS51705">
    <property type="entry name" value="G_HFLX"/>
    <property type="match status" value="1"/>
</dbReference>
<keyword evidence="8" id="KW-0732">Signal</keyword>
<evidence type="ECO:0000313" key="11">
    <source>
        <dbReference type="Proteomes" id="UP000041254"/>
    </source>
</evidence>
<feature type="compositionally biased region" description="Low complexity" evidence="7">
    <location>
        <begin position="40"/>
        <end position="56"/>
    </location>
</feature>
<dbReference type="InterPro" id="IPR006073">
    <property type="entry name" value="GTP-bd"/>
</dbReference>
<dbReference type="InterPro" id="IPR016496">
    <property type="entry name" value="GTPase_HflX"/>
</dbReference>
<dbReference type="PANTHER" id="PTHR10229:SF0">
    <property type="entry name" value="GTP-BINDING PROTEIN 6-RELATED"/>
    <property type="match status" value="1"/>
</dbReference>